<reference evidence="2" key="1">
    <citation type="submission" date="2020-11" db="EMBL/GenBank/DDBJ databases">
        <authorList>
            <consortium name="DOE Joint Genome Institute"/>
            <person name="Ahrendt S."/>
            <person name="Riley R."/>
            <person name="Andreopoulos W."/>
            <person name="Labutti K."/>
            <person name="Pangilinan J."/>
            <person name="Ruiz-Duenas F.J."/>
            <person name="Barrasa J.M."/>
            <person name="Sanchez-Garcia M."/>
            <person name="Camarero S."/>
            <person name="Miyauchi S."/>
            <person name="Serrano A."/>
            <person name="Linde D."/>
            <person name="Babiker R."/>
            <person name="Drula E."/>
            <person name="Ayuso-Fernandez I."/>
            <person name="Pacheco R."/>
            <person name="Padilla G."/>
            <person name="Ferreira P."/>
            <person name="Barriuso J."/>
            <person name="Kellner H."/>
            <person name="Castanera R."/>
            <person name="Alfaro M."/>
            <person name="Ramirez L."/>
            <person name="Pisabarro A.G."/>
            <person name="Kuo A."/>
            <person name="Tritt A."/>
            <person name="Lipzen A."/>
            <person name="He G."/>
            <person name="Yan M."/>
            <person name="Ng V."/>
            <person name="Cullen D."/>
            <person name="Martin F."/>
            <person name="Rosso M.-N."/>
            <person name="Henrissat B."/>
            <person name="Hibbett D."/>
            <person name="Martinez A.T."/>
            <person name="Grigoriev I.V."/>
        </authorList>
    </citation>
    <scope>NUCLEOTIDE SEQUENCE</scope>
    <source>
        <strain evidence="2">AH 40177</strain>
    </source>
</reference>
<dbReference type="Proteomes" id="UP000772434">
    <property type="component" value="Unassembled WGS sequence"/>
</dbReference>
<keyword evidence="1" id="KW-0472">Membrane</keyword>
<sequence>MEYRIATCKPDMKPSIHALIEVKAESLHDSVPPRVFTFVGPKPHNYPMVPPETQPPDPDYHALALPRFDLPGWFVSSLPFLGFAPSSNPFKCQFLQCLDYNIDMLPIELHHESGCYILNPSLRDDWDSLERNMRAFLGACRHVNPLGLTHDFRFWFYPQQFGYCFAWETEKLARWAASRSRQAFILLIAAISFFLKMLYHMEKKWVALFENCTTQLPDPNPFWSARQNEYAKLCCGLVPSKFEWQECLQKETSISSEWLSYFYQIMEMPMAGVFMNVNDRSCIPLIPVFLEANMPLVLCWGTLETWYKSELPKALALLISAPNLSNVKSNVAPYVFLSVVMDVSRVANPGLCIPRVTGGTQPRANENIHTFIKRQEEHRIKSIASETPVNRQQRNYKSIWERYGPNRRHYDSVADEWEVSTDLDPNDSYEPGFDDEEDDIFCPTDDVLDHTAGCTSSQSYIDRLHGQTQVPTSVVLFYDAVDDIAFHRFGFIAPAPLPSDRPVVLSTKVWGQILDMLGSGHPPKPPIHNPASEHQMCTFFFDLLRAKDISEVPQFCDLVNTKFSPVPPFKIDFISGYFLIQAQEASDDEPFVLGIPNASTILEIARRKWGPKTIDIMKGLLKEGIPFKTLVPYSHPQKYIAPPVRRVSALGIGPAGFSPRIEDYHAYEHCCNEYLCSARGQAALLRVALSLDLAEISSMKMMFSMDRQRVLSQEARKCFAYRNRHKTMRSGMTSLLKKK</sequence>
<protein>
    <submittedName>
        <fullName evidence="2">Uncharacterized protein</fullName>
    </submittedName>
</protein>
<name>A0A9P5U0B4_9AGAR</name>
<evidence type="ECO:0000256" key="1">
    <source>
        <dbReference type="SAM" id="Phobius"/>
    </source>
</evidence>
<accession>A0A9P5U0B4</accession>
<feature type="transmembrane region" description="Helical" evidence="1">
    <location>
        <begin position="183"/>
        <end position="201"/>
    </location>
</feature>
<evidence type="ECO:0000313" key="2">
    <source>
        <dbReference type="EMBL" id="KAF9060348.1"/>
    </source>
</evidence>
<proteinExistence type="predicted"/>
<keyword evidence="1" id="KW-1133">Transmembrane helix</keyword>
<keyword evidence="1" id="KW-0812">Transmembrane</keyword>
<dbReference type="EMBL" id="JADNRY010000248">
    <property type="protein sequence ID" value="KAF9060348.1"/>
    <property type="molecule type" value="Genomic_DNA"/>
</dbReference>
<comment type="caution">
    <text evidence="2">The sequence shown here is derived from an EMBL/GenBank/DDBJ whole genome shotgun (WGS) entry which is preliminary data.</text>
</comment>
<keyword evidence="3" id="KW-1185">Reference proteome</keyword>
<organism evidence="2 3">
    <name type="scientific">Rhodocollybia butyracea</name>
    <dbReference type="NCBI Taxonomy" id="206335"/>
    <lineage>
        <taxon>Eukaryota</taxon>
        <taxon>Fungi</taxon>
        <taxon>Dikarya</taxon>
        <taxon>Basidiomycota</taxon>
        <taxon>Agaricomycotina</taxon>
        <taxon>Agaricomycetes</taxon>
        <taxon>Agaricomycetidae</taxon>
        <taxon>Agaricales</taxon>
        <taxon>Marasmiineae</taxon>
        <taxon>Omphalotaceae</taxon>
        <taxon>Rhodocollybia</taxon>
    </lineage>
</organism>
<evidence type="ECO:0000313" key="3">
    <source>
        <dbReference type="Proteomes" id="UP000772434"/>
    </source>
</evidence>
<dbReference type="AlphaFoldDB" id="A0A9P5U0B4"/>
<dbReference type="OrthoDB" id="3237250at2759"/>
<gene>
    <name evidence="2" type="ORF">BDP27DRAFT_1430188</name>
</gene>